<accession>X0KH13</accession>
<dbReference type="Proteomes" id="UP000030701">
    <property type="component" value="Unassembled WGS sequence"/>
</dbReference>
<protein>
    <submittedName>
        <fullName evidence="1">Uncharacterized protein</fullName>
    </submittedName>
</protein>
<evidence type="ECO:0000313" key="1">
    <source>
        <dbReference type="EMBL" id="EXM12889.1"/>
    </source>
</evidence>
<organism evidence="1">
    <name type="scientific">Fusarium oxysporum f. sp. vasinfectum 25433</name>
    <dbReference type="NCBI Taxonomy" id="1089449"/>
    <lineage>
        <taxon>Eukaryota</taxon>
        <taxon>Fungi</taxon>
        <taxon>Dikarya</taxon>
        <taxon>Ascomycota</taxon>
        <taxon>Pezizomycotina</taxon>
        <taxon>Sordariomycetes</taxon>
        <taxon>Hypocreomycetidae</taxon>
        <taxon>Hypocreales</taxon>
        <taxon>Nectriaceae</taxon>
        <taxon>Fusarium</taxon>
        <taxon>Fusarium oxysporum species complex</taxon>
    </lineage>
</organism>
<dbReference type="AlphaFoldDB" id="X0KH13"/>
<reference evidence="1" key="1">
    <citation type="submission" date="2011-11" db="EMBL/GenBank/DDBJ databases">
        <title>The Genome Sequence of Fusarium oxysporum Cotton.</title>
        <authorList>
            <consortium name="The Broad Institute Genome Sequencing Platform"/>
            <person name="Ma L.-J."/>
            <person name="Gale L.R."/>
            <person name="Schwartz D.C."/>
            <person name="Zhou S."/>
            <person name="Corby-Kistler H."/>
            <person name="Young S.K."/>
            <person name="Zeng Q."/>
            <person name="Gargeya S."/>
            <person name="Fitzgerald M."/>
            <person name="Haas B."/>
            <person name="Abouelleil A."/>
            <person name="Alvarado L."/>
            <person name="Arachchi H.M."/>
            <person name="Berlin A."/>
            <person name="Brown A."/>
            <person name="Chapman S.B."/>
            <person name="Chen Z."/>
            <person name="Dunbar C."/>
            <person name="Freedman E."/>
            <person name="Gearin G."/>
            <person name="Goldberg J."/>
            <person name="Griggs A."/>
            <person name="Gujja S."/>
            <person name="Heiman D."/>
            <person name="Howarth C."/>
            <person name="Larson L."/>
            <person name="Lui A."/>
            <person name="MacDonald P.J.P."/>
            <person name="Montmayeur A."/>
            <person name="Murphy C."/>
            <person name="Neiman D."/>
            <person name="Pearson M."/>
            <person name="Priest M."/>
            <person name="Roberts A."/>
            <person name="Saif S."/>
            <person name="Shea T."/>
            <person name="Shenoy N."/>
            <person name="Sisk P."/>
            <person name="Stolte C."/>
            <person name="Sykes S."/>
            <person name="Wortman J."/>
            <person name="Nusbaum C."/>
            <person name="Birren B."/>
        </authorList>
    </citation>
    <scope>NUCLEOTIDE SEQUENCE [LARGE SCALE GENOMIC DNA]</scope>
    <source>
        <strain evidence="1">25433</strain>
    </source>
</reference>
<proteinExistence type="predicted"/>
<name>X0KH13_FUSOX</name>
<dbReference type="HOGENOM" id="CLU_2386235_0_0_1"/>
<dbReference type="EMBL" id="JH658215">
    <property type="protein sequence ID" value="EXM12889.1"/>
    <property type="molecule type" value="Genomic_DNA"/>
</dbReference>
<gene>
    <name evidence="1" type="ORF">FOTG_18639</name>
</gene>
<reference evidence="1" key="2">
    <citation type="submission" date="2012-05" db="EMBL/GenBank/DDBJ databases">
        <title>The Genome Annotation of Fusarium oxysporum Cotton.</title>
        <authorList>
            <consortium name="The Broad Institute Genomics Platform"/>
            <person name="Ma L.-J."/>
            <person name="Corby-Kistler H."/>
            <person name="Broz K."/>
            <person name="Gale L.R."/>
            <person name="Jonkers W."/>
            <person name="O'Donnell K."/>
            <person name="Ploetz R."/>
            <person name="Steinberg C."/>
            <person name="Schwartz D.C."/>
            <person name="VanEtten H."/>
            <person name="Zhou S."/>
            <person name="Young S.K."/>
            <person name="Zeng Q."/>
            <person name="Gargeya S."/>
            <person name="Fitzgerald M."/>
            <person name="Abouelleil A."/>
            <person name="Alvarado L."/>
            <person name="Chapman S.B."/>
            <person name="Gainer-Dewar J."/>
            <person name="Goldberg J."/>
            <person name="Griggs A."/>
            <person name="Gujja S."/>
            <person name="Hansen M."/>
            <person name="Howarth C."/>
            <person name="Imamovic A."/>
            <person name="Ireland A."/>
            <person name="Larimer J."/>
            <person name="McCowan C."/>
            <person name="Murphy C."/>
            <person name="Pearson M."/>
            <person name="Poon T.W."/>
            <person name="Priest M."/>
            <person name="Roberts A."/>
            <person name="Saif S."/>
            <person name="Shea T."/>
            <person name="Sykes S."/>
            <person name="Wortman J."/>
            <person name="Nusbaum C."/>
            <person name="Birren B."/>
        </authorList>
    </citation>
    <scope>NUCLEOTIDE SEQUENCE</scope>
    <source>
        <strain evidence="1">25433</strain>
    </source>
</reference>
<sequence length="94" mass="10622">MSFTRKTCLLSSTRHYTMGIFPRQMPLPYEFFVMLAPSSSVKQLPPSSLLSTSVPRLTIHMTLYALRADRPAAPELLLPISKPPWPLAHRQGDQ</sequence>